<evidence type="ECO:0000259" key="12">
    <source>
        <dbReference type="PROSITE" id="PS50893"/>
    </source>
</evidence>
<dbReference type="FunFam" id="3.40.50.300:FF:002273">
    <property type="entry name" value="Uncharacterized protein"/>
    <property type="match status" value="1"/>
</dbReference>
<keyword evidence="5" id="KW-0677">Repeat</keyword>
<feature type="transmembrane region" description="Helical" evidence="11">
    <location>
        <begin position="197"/>
        <end position="214"/>
    </location>
</feature>
<name>A0A8S1WYZ3_9CILI</name>
<evidence type="ECO:0000256" key="7">
    <source>
        <dbReference type="ARBA" id="ARBA00022840"/>
    </source>
</evidence>
<feature type="transmembrane region" description="Helical" evidence="11">
    <location>
        <begin position="271"/>
        <end position="293"/>
    </location>
</feature>
<feature type="transmembrane region" description="Helical" evidence="11">
    <location>
        <begin position="386"/>
        <end position="406"/>
    </location>
</feature>
<dbReference type="CDD" id="cd03250">
    <property type="entry name" value="ABCC_MRP_domain1"/>
    <property type="match status" value="1"/>
</dbReference>
<feature type="transmembrane region" description="Helical" evidence="11">
    <location>
        <begin position="829"/>
        <end position="849"/>
    </location>
</feature>
<dbReference type="GO" id="GO:0016887">
    <property type="term" value="F:ATP hydrolysis activity"/>
    <property type="evidence" value="ECO:0007669"/>
    <property type="project" value="InterPro"/>
</dbReference>
<keyword evidence="3" id="KW-0813">Transport</keyword>
<dbReference type="Proteomes" id="UP000689195">
    <property type="component" value="Unassembled WGS sequence"/>
</dbReference>
<dbReference type="CDD" id="cd18580">
    <property type="entry name" value="ABC_6TM_ABCC_D2"/>
    <property type="match status" value="1"/>
</dbReference>
<dbReference type="PROSITE" id="PS50893">
    <property type="entry name" value="ABC_TRANSPORTER_2"/>
    <property type="match status" value="2"/>
</dbReference>
<evidence type="ECO:0000259" key="13">
    <source>
        <dbReference type="PROSITE" id="PS50929"/>
    </source>
</evidence>
<dbReference type="PANTHER" id="PTHR24223">
    <property type="entry name" value="ATP-BINDING CASSETTE SUB-FAMILY C"/>
    <property type="match status" value="1"/>
</dbReference>
<keyword evidence="4 11" id="KW-0812">Transmembrane</keyword>
<dbReference type="GO" id="GO:0140359">
    <property type="term" value="F:ABC-type transporter activity"/>
    <property type="evidence" value="ECO:0007669"/>
    <property type="project" value="InterPro"/>
</dbReference>
<feature type="transmembrane region" description="Helical" evidence="11">
    <location>
        <begin position="299"/>
        <end position="318"/>
    </location>
</feature>
<evidence type="ECO:0000313" key="15">
    <source>
        <dbReference type="Proteomes" id="UP000689195"/>
    </source>
</evidence>
<feature type="domain" description="ABC transporter" evidence="12">
    <location>
        <begin position="487"/>
        <end position="732"/>
    </location>
</feature>
<keyword evidence="7" id="KW-0067">ATP-binding</keyword>
<feature type="transmembrane region" description="Helical" evidence="11">
    <location>
        <begin position="789"/>
        <end position="809"/>
    </location>
</feature>
<feature type="region of interest" description="Disordered" evidence="10">
    <location>
        <begin position="43"/>
        <end position="63"/>
    </location>
</feature>
<keyword evidence="9 11" id="KW-0472">Membrane</keyword>
<evidence type="ECO:0000256" key="10">
    <source>
        <dbReference type="SAM" id="MobiDB-lite"/>
    </source>
</evidence>
<evidence type="ECO:0000256" key="1">
    <source>
        <dbReference type="ARBA" id="ARBA00004141"/>
    </source>
</evidence>
<dbReference type="FunFam" id="3.40.50.300:FF:000610">
    <property type="entry name" value="Multidrug resistance-associated ABC transporter"/>
    <property type="match status" value="1"/>
</dbReference>
<keyword evidence="15" id="KW-1185">Reference proteome</keyword>
<evidence type="ECO:0000256" key="6">
    <source>
        <dbReference type="ARBA" id="ARBA00022741"/>
    </source>
</evidence>
<dbReference type="PROSITE" id="PS50929">
    <property type="entry name" value="ABC_TM1F"/>
    <property type="match status" value="2"/>
</dbReference>
<proteinExistence type="inferred from homology"/>
<dbReference type="PROSITE" id="PS00211">
    <property type="entry name" value="ABC_TRANSPORTER_1"/>
    <property type="match status" value="2"/>
</dbReference>
<evidence type="ECO:0000256" key="4">
    <source>
        <dbReference type="ARBA" id="ARBA00022692"/>
    </source>
</evidence>
<dbReference type="CDD" id="cd18579">
    <property type="entry name" value="ABC_6TM_ABCC_D1"/>
    <property type="match status" value="1"/>
</dbReference>
<reference evidence="14" key="1">
    <citation type="submission" date="2021-01" db="EMBL/GenBank/DDBJ databases">
        <authorList>
            <consortium name="Genoscope - CEA"/>
            <person name="William W."/>
        </authorList>
    </citation>
    <scope>NUCLEOTIDE SEQUENCE</scope>
</reference>
<feature type="transmembrane region" description="Helical" evidence="11">
    <location>
        <begin position="426"/>
        <end position="449"/>
    </location>
</feature>
<comment type="subcellular location">
    <subcellularLocation>
        <location evidence="1">Membrane</location>
        <topology evidence="1">Multi-pass membrane protein</topology>
    </subcellularLocation>
</comment>
<dbReference type="EMBL" id="CAJJDO010000105">
    <property type="protein sequence ID" value="CAD8193720.1"/>
    <property type="molecule type" value="Genomic_DNA"/>
</dbReference>
<dbReference type="InterPro" id="IPR050173">
    <property type="entry name" value="ABC_transporter_C-like"/>
</dbReference>
<dbReference type="OrthoDB" id="6500128at2759"/>
<dbReference type="FunFam" id="1.20.1560.10:FF:000151">
    <property type="entry name" value="Uncharacterized protein"/>
    <property type="match status" value="1"/>
</dbReference>
<keyword evidence="6" id="KW-0547">Nucleotide-binding</keyword>
<keyword evidence="8 11" id="KW-1133">Transmembrane helix</keyword>
<evidence type="ECO:0000313" key="14">
    <source>
        <dbReference type="EMBL" id="CAD8193720.1"/>
    </source>
</evidence>
<dbReference type="InterPro" id="IPR044726">
    <property type="entry name" value="ABCC_6TM_D2"/>
</dbReference>
<organism evidence="14 15">
    <name type="scientific">Paramecium pentaurelia</name>
    <dbReference type="NCBI Taxonomy" id="43138"/>
    <lineage>
        <taxon>Eukaryota</taxon>
        <taxon>Sar</taxon>
        <taxon>Alveolata</taxon>
        <taxon>Ciliophora</taxon>
        <taxon>Intramacronucleata</taxon>
        <taxon>Oligohymenophorea</taxon>
        <taxon>Peniculida</taxon>
        <taxon>Parameciidae</taxon>
        <taxon>Paramecium</taxon>
    </lineage>
</organism>
<feature type="domain" description="ABC transmembrane type-1" evidence="13">
    <location>
        <begin position="162"/>
        <end position="427"/>
    </location>
</feature>
<dbReference type="GO" id="GO:0016020">
    <property type="term" value="C:membrane"/>
    <property type="evidence" value="ECO:0007669"/>
    <property type="project" value="UniProtKB-SubCell"/>
</dbReference>
<dbReference type="SMART" id="SM00382">
    <property type="entry name" value="AAA"/>
    <property type="match status" value="2"/>
</dbReference>
<protein>
    <recommendedName>
        <fullName evidence="16">ABC transporter family protein</fullName>
    </recommendedName>
</protein>
<evidence type="ECO:0000256" key="2">
    <source>
        <dbReference type="ARBA" id="ARBA00009726"/>
    </source>
</evidence>
<accession>A0A8S1WYZ3</accession>
<dbReference type="InterPro" id="IPR011527">
    <property type="entry name" value="ABC1_TM_dom"/>
</dbReference>
<gene>
    <name evidence="14" type="ORF">PPENT_87.1.T1050009</name>
</gene>
<dbReference type="InterPro" id="IPR003439">
    <property type="entry name" value="ABC_transporter-like_ATP-bd"/>
</dbReference>
<dbReference type="CDD" id="cd03244">
    <property type="entry name" value="ABCC_MRP_domain2"/>
    <property type="match status" value="1"/>
</dbReference>
<feature type="domain" description="ABC transmembrane type-1" evidence="13">
    <location>
        <begin position="804"/>
        <end position="1066"/>
    </location>
</feature>
<dbReference type="GO" id="GO:0005524">
    <property type="term" value="F:ATP binding"/>
    <property type="evidence" value="ECO:0007669"/>
    <property type="project" value="UniProtKB-KW"/>
</dbReference>
<evidence type="ECO:0000256" key="11">
    <source>
        <dbReference type="SAM" id="Phobius"/>
    </source>
</evidence>
<comment type="similarity">
    <text evidence="2">Belongs to the ABC transporter superfamily. ABCC family. Conjugate transporter (TC 3.A.1.208) subfamily.</text>
</comment>
<dbReference type="Pfam" id="PF00005">
    <property type="entry name" value="ABC_tran"/>
    <property type="match status" value="2"/>
</dbReference>
<dbReference type="InterPro" id="IPR017871">
    <property type="entry name" value="ABC_transporter-like_CS"/>
</dbReference>
<evidence type="ECO:0000256" key="3">
    <source>
        <dbReference type="ARBA" id="ARBA00022448"/>
    </source>
</evidence>
<dbReference type="FunFam" id="1.20.1560.10:FF:000140">
    <property type="entry name" value="Uncharacterized protein"/>
    <property type="match status" value="1"/>
</dbReference>
<dbReference type="Pfam" id="PF00664">
    <property type="entry name" value="ABC_membrane"/>
    <property type="match status" value="2"/>
</dbReference>
<sequence>MMDNNSLSKIQKENYDQQSFFQKREVGTFNNITTFVIDQQEEQQFEQRPLQTPNQGQEQSMLSIPEQDEEEEKLYPYYLGQNHYCISKIFFAHLTSYCLFLKRNILDKNEKICDKHLPKLSASENIKQTIEQSLQKLKGIPQLHIYDLVKLVFFGELKFLSFISCLSYCFETIAKNGISVIMSLIITSVSQQDMNSAYKYAIGYILLSLIGIIFKHHGSNFSMIFSSKARMLLVNLVFIKLTELSSFSIKEANIGKILNLISGDINQLEQILYMIFQSSVIFLSVGIGCYILWIRFNGAIGILVLAIVFLAYPIQISLQSFNSETLKQSKQFQDKRLKLTNELVEGIRLIKMYAWEEAFYQMISIIRKNEFKCLLKIAIRSSIDRLFTIISQIWSSLIFFIILHYSGYRESMNVAEMISTLQLLSFFKISCVLMVSYAIQSVILVKISFERIVNILNIKNREMEKVKDDQNINTNLQTNTNSFNSRIQFINFDGYWTNPEIIDSKPILKKISLNFQDGELWAIVGKVGSGKSSLLNALLFEMPFYKGQFIIDGIEAQKGKLSIAYVEQEPYVFPGTVRNNILFGRPFNKLLYQRVIHASQLEQDLLQMKSHDQTEIGERGTTLSGGQKARLSFARALYQQADLYLLDDPLSAVDAHVARNMFQTGIKEFIFEYQVMMNSNKNKPIVILVTHQIQYAVECDKIAVMQNGQIQMSGTFEELQTKLDTNNNDIAGQLCQSPSPKQKQFKRSIISHRSRIRNAKINSLIVKEADSQRLTNLNTYITYFNYWKLIIFILILSLETGSEVLIIFYSRIISLFQYYQEHNSIDQAYLLLGLLTLGLLICNSMKYILNSFQVQNTTQEIHNNMLNSLIKAPVSYFDVNPSGRIINRFSNDLSLCDYSTNTVILDVLEIIGYFCFALVTLAILQPFFLIMIVFIILVDCYQYNFLKKIISQLKELELMQRSPLFDFLKQTLSGITQVRAYDQKEWFRNQFLDISNKCNLNSLTYQYATRCFGFNLDIVGWIAQTVGIFLFLYFYDNDIAILAQGILMLTTYNDGLQYGLRQLINLETQMSSYNRMFQVIEIKPEAPHQTKQDELFPDFPKNGDVTFENIHMQYRDNCPYVLQGLTFNIKSGEKIGCVGRTGAGKSSILQAIFRMIEIDQSYDSKLEIANIDIQILGLHKLRSSIGIIPQSPFLFSGTIRQNLDPLRQFSDDELWKSLEDANLINYIITLPKGLDSDIDNVNSVFSVGQKQLICLARIILSKKKIIVLDEATANVDMQTDEFIQNIIKRKFKNSTLITIAHRLNTIADYDKVMVMSDGKVIEFDSPFNLLALSNESTSIDKRTEFSRLVVNTGDENAQQIFDIAKQSQNIME</sequence>
<evidence type="ECO:0000256" key="5">
    <source>
        <dbReference type="ARBA" id="ARBA00022737"/>
    </source>
</evidence>
<evidence type="ECO:0000256" key="8">
    <source>
        <dbReference type="ARBA" id="ARBA00022989"/>
    </source>
</evidence>
<feature type="transmembrane region" description="Helical" evidence="11">
    <location>
        <begin position="910"/>
        <end position="938"/>
    </location>
</feature>
<evidence type="ECO:0000256" key="9">
    <source>
        <dbReference type="ARBA" id="ARBA00023136"/>
    </source>
</evidence>
<dbReference type="InterPro" id="IPR044746">
    <property type="entry name" value="ABCC_6TM_D1"/>
</dbReference>
<feature type="domain" description="ABC transporter" evidence="12">
    <location>
        <begin position="1105"/>
        <end position="1342"/>
    </location>
</feature>
<dbReference type="InterPro" id="IPR003593">
    <property type="entry name" value="AAA+_ATPase"/>
</dbReference>
<dbReference type="PANTHER" id="PTHR24223:SF456">
    <property type="entry name" value="MULTIDRUG RESISTANCE-ASSOCIATED PROTEIN LETHAL(2)03659"/>
    <property type="match status" value="1"/>
</dbReference>
<feature type="compositionally biased region" description="Polar residues" evidence="10">
    <location>
        <begin position="49"/>
        <end position="62"/>
    </location>
</feature>
<comment type="caution">
    <text evidence="14">The sequence shown here is derived from an EMBL/GenBank/DDBJ whole genome shotgun (WGS) entry which is preliminary data.</text>
</comment>
<evidence type="ECO:0008006" key="16">
    <source>
        <dbReference type="Google" id="ProtNLM"/>
    </source>
</evidence>